<organism evidence="1 2">
    <name type="scientific">Thecamonas trahens ATCC 50062</name>
    <dbReference type="NCBI Taxonomy" id="461836"/>
    <lineage>
        <taxon>Eukaryota</taxon>
        <taxon>Apusozoa</taxon>
        <taxon>Apusomonadida</taxon>
        <taxon>Apusomonadidae</taxon>
        <taxon>Thecamonas</taxon>
    </lineage>
</organism>
<sequence>MTSEQQQLLPDEKLARQLRVMLRDEELMAQLPDGGEKLRAKLSEVTLRLEGGGGGGMAVAVSAGKEVDERVVDELAEALKGLDLGSEGMHGLSPKEYRELLESEKAKLAAAEAGGGGTGDASEIVGVVLPDSDWDVLRRGKKAPPRASVTRYISLYEANMLHNAYVAFLQKTYPDRPEIWRRRLGIERPRSSATVYQPKDAMFRNTSLADFASDDDE</sequence>
<accession>A0A0L0DUM7</accession>
<gene>
    <name evidence="1" type="ORF">AMSG_11409</name>
</gene>
<dbReference type="AlphaFoldDB" id="A0A0L0DUM7"/>
<dbReference type="Proteomes" id="UP000054408">
    <property type="component" value="Unassembled WGS sequence"/>
</dbReference>
<keyword evidence="2" id="KW-1185">Reference proteome</keyword>
<name>A0A0L0DUM7_THETB</name>
<reference evidence="1 2" key="1">
    <citation type="submission" date="2010-05" db="EMBL/GenBank/DDBJ databases">
        <title>The Genome Sequence of Thecamonas trahens ATCC 50062.</title>
        <authorList>
            <consortium name="The Broad Institute Genome Sequencing Platform"/>
            <person name="Russ C."/>
            <person name="Cuomo C."/>
            <person name="Shea T."/>
            <person name="Young S.K."/>
            <person name="Zeng Q."/>
            <person name="Koehrsen M."/>
            <person name="Haas B."/>
            <person name="Borodovsky M."/>
            <person name="Guigo R."/>
            <person name="Alvarado L."/>
            <person name="Berlin A."/>
            <person name="Bochicchio J."/>
            <person name="Borenstein D."/>
            <person name="Chapman S."/>
            <person name="Chen Z."/>
            <person name="Freedman E."/>
            <person name="Gellesch M."/>
            <person name="Goldberg J."/>
            <person name="Griggs A."/>
            <person name="Gujja S."/>
            <person name="Heilman E."/>
            <person name="Heiman D."/>
            <person name="Hepburn T."/>
            <person name="Howarth C."/>
            <person name="Jen D."/>
            <person name="Larson L."/>
            <person name="Mehta T."/>
            <person name="Park D."/>
            <person name="Pearson M."/>
            <person name="Roberts A."/>
            <person name="Saif S."/>
            <person name="Shenoy N."/>
            <person name="Sisk P."/>
            <person name="Stolte C."/>
            <person name="Sykes S."/>
            <person name="Thomson T."/>
            <person name="Walk T."/>
            <person name="White J."/>
            <person name="Yandava C."/>
            <person name="Burger G."/>
            <person name="Gray M.W."/>
            <person name="Holland P.W.H."/>
            <person name="King N."/>
            <person name="Lang F.B.F."/>
            <person name="Roger A.J."/>
            <person name="Ruiz-Trillo I."/>
            <person name="Lander E."/>
            <person name="Nusbaum C."/>
        </authorList>
    </citation>
    <scope>NUCLEOTIDE SEQUENCE [LARGE SCALE GENOMIC DNA]</scope>
    <source>
        <strain evidence="1 2">ATCC 50062</strain>
    </source>
</reference>
<dbReference type="GeneID" id="25569379"/>
<dbReference type="EMBL" id="GL349510">
    <property type="protein sequence ID" value="KNC55940.1"/>
    <property type="molecule type" value="Genomic_DNA"/>
</dbReference>
<evidence type="ECO:0000313" key="1">
    <source>
        <dbReference type="EMBL" id="KNC55940.1"/>
    </source>
</evidence>
<proteinExistence type="predicted"/>
<dbReference type="RefSeq" id="XP_013752712.1">
    <property type="nucleotide sequence ID" value="XM_013897258.1"/>
</dbReference>
<evidence type="ECO:0000313" key="2">
    <source>
        <dbReference type="Proteomes" id="UP000054408"/>
    </source>
</evidence>
<protein>
    <submittedName>
        <fullName evidence="1">Uncharacterized protein</fullName>
    </submittedName>
</protein>